<dbReference type="EMBL" id="CM001218">
    <property type="protein sequence ID" value="KEH38151.1"/>
    <property type="molecule type" value="Genomic_DNA"/>
</dbReference>
<dbReference type="EnsemblPlants" id="KEH38151">
    <property type="protein sequence ID" value="KEH38151"/>
    <property type="gene ID" value="MTR_2g060910"/>
</dbReference>
<keyword evidence="4" id="KW-1185">Reference proteome</keyword>
<dbReference type="InterPro" id="IPR028226">
    <property type="entry name" value="LIN37"/>
</dbReference>
<accession>A0A072V939</accession>
<dbReference type="Proteomes" id="UP000002051">
    <property type="component" value="Chromosome 2"/>
</dbReference>
<evidence type="ECO:0000313" key="4">
    <source>
        <dbReference type="Proteomes" id="UP000002051"/>
    </source>
</evidence>
<feature type="region of interest" description="Disordered" evidence="1">
    <location>
        <begin position="189"/>
        <end position="244"/>
    </location>
</feature>
<reference evidence="2 4" key="1">
    <citation type="journal article" date="2011" name="Nature">
        <title>The Medicago genome provides insight into the evolution of rhizobial symbioses.</title>
        <authorList>
            <person name="Young N.D."/>
            <person name="Debelle F."/>
            <person name="Oldroyd G.E."/>
            <person name="Geurts R."/>
            <person name="Cannon S.B."/>
            <person name="Udvardi M.K."/>
            <person name="Benedito V.A."/>
            <person name="Mayer K.F."/>
            <person name="Gouzy J."/>
            <person name="Schoof H."/>
            <person name="Van de Peer Y."/>
            <person name="Proost S."/>
            <person name="Cook D.R."/>
            <person name="Meyers B.C."/>
            <person name="Spannagl M."/>
            <person name="Cheung F."/>
            <person name="De Mita S."/>
            <person name="Krishnakumar V."/>
            <person name="Gundlach H."/>
            <person name="Zhou S."/>
            <person name="Mudge J."/>
            <person name="Bharti A.K."/>
            <person name="Murray J.D."/>
            <person name="Naoumkina M.A."/>
            <person name="Rosen B."/>
            <person name="Silverstein K.A."/>
            <person name="Tang H."/>
            <person name="Rombauts S."/>
            <person name="Zhao P.X."/>
            <person name="Zhou P."/>
            <person name="Barbe V."/>
            <person name="Bardou P."/>
            <person name="Bechner M."/>
            <person name="Bellec A."/>
            <person name="Berger A."/>
            <person name="Berges H."/>
            <person name="Bidwell S."/>
            <person name="Bisseling T."/>
            <person name="Choisne N."/>
            <person name="Couloux A."/>
            <person name="Denny R."/>
            <person name="Deshpande S."/>
            <person name="Dai X."/>
            <person name="Doyle J.J."/>
            <person name="Dudez A.M."/>
            <person name="Farmer A.D."/>
            <person name="Fouteau S."/>
            <person name="Franken C."/>
            <person name="Gibelin C."/>
            <person name="Gish J."/>
            <person name="Goldstein S."/>
            <person name="Gonzalez A.J."/>
            <person name="Green P.J."/>
            <person name="Hallab A."/>
            <person name="Hartog M."/>
            <person name="Hua A."/>
            <person name="Humphray S.J."/>
            <person name="Jeong D.H."/>
            <person name="Jing Y."/>
            <person name="Jocker A."/>
            <person name="Kenton S.M."/>
            <person name="Kim D.J."/>
            <person name="Klee K."/>
            <person name="Lai H."/>
            <person name="Lang C."/>
            <person name="Lin S."/>
            <person name="Macmil S.L."/>
            <person name="Magdelenat G."/>
            <person name="Matthews L."/>
            <person name="McCorrison J."/>
            <person name="Monaghan E.L."/>
            <person name="Mun J.H."/>
            <person name="Najar F.Z."/>
            <person name="Nicholson C."/>
            <person name="Noirot C."/>
            <person name="O'Bleness M."/>
            <person name="Paule C.R."/>
            <person name="Poulain J."/>
            <person name="Prion F."/>
            <person name="Qin B."/>
            <person name="Qu C."/>
            <person name="Retzel E.F."/>
            <person name="Riddle C."/>
            <person name="Sallet E."/>
            <person name="Samain S."/>
            <person name="Samson N."/>
            <person name="Sanders I."/>
            <person name="Saurat O."/>
            <person name="Scarpelli C."/>
            <person name="Schiex T."/>
            <person name="Segurens B."/>
            <person name="Severin A.J."/>
            <person name="Sherrier D.J."/>
            <person name="Shi R."/>
            <person name="Sims S."/>
            <person name="Singer S.R."/>
            <person name="Sinharoy S."/>
            <person name="Sterck L."/>
            <person name="Viollet A."/>
            <person name="Wang B.B."/>
            <person name="Wang K."/>
            <person name="Wang M."/>
            <person name="Wang X."/>
            <person name="Warfsmann J."/>
            <person name="Weissenbach J."/>
            <person name="White D.D."/>
            <person name="White J.D."/>
            <person name="Wiley G.B."/>
            <person name="Wincker P."/>
            <person name="Xing Y."/>
            <person name="Yang L."/>
            <person name="Yao Z."/>
            <person name="Ying F."/>
            <person name="Zhai J."/>
            <person name="Zhou L."/>
            <person name="Zuber A."/>
            <person name="Denarie J."/>
            <person name="Dixon R.A."/>
            <person name="May G.D."/>
            <person name="Schwartz D.C."/>
            <person name="Rogers J."/>
            <person name="Quetier F."/>
            <person name="Town C.D."/>
            <person name="Roe B.A."/>
        </authorList>
    </citation>
    <scope>NUCLEOTIDE SEQUENCE [LARGE SCALE GENOMIC DNA]</scope>
    <source>
        <strain evidence="2">A17</strain>
        <strain evidence="3 4">cv. Jemalong A17</strain>
    </source>
</reference>
<sequence>MSLDPPPTTATTTTTSRPTAPFTNPNPNPNSKPIHYPQQQQQPQQQALHVRSPNPFLYPFASPSRASANHAVGGYPPPPPPSQPQPPLLYSHGGGVRGMNLDYLSHALHVTRPLSHVQFPHLAATASPPVKGHLKGTARSTVSDVNGHRDSTVRERSRDDALTVVRDRKVRITEDASLYALCRSWLRNGVNDESQPPQRDVTMSLPKPSPASMVDTCTSNKKDDENDDEQEEDEKSVEHLSTQDLLKRHIKRAKRVRARTQTPYMRINNVKRRVFQRICNDCK</sequence>
<name>A0A072V939_MEDTR</name>
<dbReference type="AlphaFoldDB" id="A0A072V939"/>
<dbReference type="PANTHER" id="PTHR37173:SF1">
    <property type="entry name" value="PROLINE-RICH FAMILY PROTEIN"/>
    <property type="match status" value="1"/>
</dbReference>
<dbReference type="STRING" id="3880.A0A072V939"/>
<evidence type="ECO:0000313" key="3">
    <source>
        <dbReference type="EnsemblPlants" id="KEH38151"/>
    </source>
</evidence>
<organism evidence="2 4">
    <name type="scientific">Medicago truncatula</name>
    <name type="common">Barrel medic</name>
    <name type="synonym">Medicago tribuloides</name>
    <dbReference type="NCBI Taxonomy" id="3880"/>
    <lineage>
        <taxon>Eukaryota</taxon>
        <taxon>Viridiplantae</taxon>
        <taxon>Streptophyta</taxon>
        <taxon>Embryophyta</taxon>
        <taxon>Tracheophyta</taxon>
        <taxon>Spermatophyta</taxon>
        <taxon>Magnoliopsida</taxon>
        <taxon>eudicotyledons</taxon>
        <taxon>Gunneridae</taxon>
        <taxon>Pentapetalae</taxon>
        <taxon>rosids</taxon>
        <taxon>fabids</taxon>
        <taxon>Fabales</taxon>
        <taxon>Fabaceae</taxon>
        <taxon>Papilionoideae</taxon>
        <taxon>50 kb inversion clade</taxon>
        <taxon>NPAAA clade</taxon>
        <taxon>Hologalegina</taxon>
        <taxon>IRL clade</taxon>
        <taxon>Trifolieae</taxon>
        <taxon>Medicago</taxon>
    </lineage>
</organism>
<dbReference type="OrthoDB" id="1735564at2759"/>
<feature type="compositionally biased region" description="Basic and acidic residues" evidence="1">
    <location>
        <begin position="146"/>
        <end position="159"/>
    </location>
</feature>
<reference evidence="3" key="3">
    <citation type="submission" date="2015-04" db="UniProtKB">
        <authorList>
            <consortium name="EnsemblPlants"/>
        </authorList>
    </citation>
    <scope>IDENTIFICATION</scope>
    <source>
        <strain evidence="3">cv. Jemalong A17</strain>
    </source>
</reference>
<reference evidence="2 4" key="2">
    <citation type="journal article" date="2014" name="BMC Genomics">
        <title>An improved genome release (version Mt4.0) for the model legume Medicago truncatula.</title>
        <authorList>
            <person name="Tang H."/>
            <person name="Krishnakumar V."/>
            <person name="Bidwell S."/>
            <person name="Rosen B."/>
            <person name="Chan A."/>
            <person name="Zhou S."/>
            <person name="Gentzbittel L."/>
            <person name="Childs K.L."/>
            <person name="Yandell M."/>
            <person name="Gundlach H."/>
            <person name="Mayer K.F."/>
            <person name="Schwartz D.C."/>
            <person name="Town C.D."/>
        </authorList>
    </citation>
    <scope>GENOME REANNOTATION</scope>
    <source>
        <strain evidence="2">A17</strain>
        <strain evidence="3 4">cv. Jemalong A17</strain>
    </source>
</reference>
<feature type="compositionally biased region" description="Low complexity" evidence="1">
    <location>
        <begin position="37"/>
        <end position="46"/>
    </location>
</feature>
<feature type="region of interest" description="Disordered" evidence="1">
    <location>
        <begin position="1"/>
        <end position="88"/>
    </location>
</feature>
<evidence type="ECO:0000313" key="2">
    <source>
        <dbReference type="EMBL" id="KEH38151.1"/>
    </source>
</evidence>
<dbReference type="PANTHER" id="PTHR37173">
    <property type="entry name" value="HYDROXYPROLINE-RICH GLYCOPROTEIN FAMILY PROTEIN"/>
    <property type="match status" value="1"/>
</dbReference>
<gene>
    <name evidence="3" type="primary">11443716</name>
    <name evidence="2" type="ordered locus">MTR_2g060910</name>
</gene>
<protein>
    <submittedName>
        <fullName evidence="2 3">Uncharacterized protein</fullName>
    </submittedName>
</protein>
<proteinExistence type="predicted"/>
<evidence type="ECO:0000256" key="1">
    <source>
        <dbReference type="SAM" id="MobiDB-lite"/>
    </source>
</evidence>
<dbReference type="GO" id="GO:0017053">
    <property type="term" value="C:transcription repressor complex"/>
    <property type="evidence" value="ECO:0007669"/>
    <property type="project" value="InterPro"/>
</dbReference>
<feature type="compositionally biased region" description="Acidic residues" evidence="1">
    <location>
        <begin position="225"/>
        <end position="235"/>
    </location>
</feature>
<feature type="region of interest" description="Disordered" evidence="1">
    <location>
        <begin position="128"/>
        <end position="159"/>
    </location>
</feature>
<feature type="compositionally biased region" description="Low complexity" evidence="1">
    <location>
        <begin position="9"/>
        <end position="23"/>
    </location>
</feature>
<feature type="compositionally biased region" description="Pro residues" evidence="1">
    <location>
        <begin position="75"/>
        <end position="87"/>
    </location>
</feature>
<dbReference type="Pfam" id="PF15306">
    <property type="entry name" value="LIN37"/>
    <property type="match status" value="1"/>
</dbReference>